<evidence type="ECO:0000259" key="6">
    <source>
        <dbReference type="Pfam" id="PF00535"/>
    </source>
</evidence>
<keyword evidence="8" id="KW-1185">Reference proteome</keyword>
<dbReference type="RefSeq" id="WP_273988539.1">
    <property type="nucleotide sequence ID" value="NZ_BAABQT010000005.1"/>
</dbReference>
<keyword evidence="5" id="KW-0460">Magnesium</keyword>
<dbReference type="SUPFAM" id="SSF53448">
    <property type="entry name" value="Nucleotide-diphospho-sugar transferases"/>
    <property type="match status" value="1"/>
</dbReference>
<protein>
    <submittedName>
        <fullName evidence="7">Glycosyltransferase family 2 protein</fullName>
    </submittedName>
</protein>
<dbReference type="Gene3D" id="3.90.550.10">
    <property type="entry name" value="Spore Coat Polysaccharide Biosynthesis Protein SpsA, Chain A"/>
    <property type="match status" value="1"/>
</dbReference>
<dbReference type="PANTHER" id="PTHR48090:SF10">
    <property type="entry name" value="GLUCOSYL-3-PHOSPHOGLYCERATE SYNTHASE"/>
    <property type="match status" value="1"/>
</dbReference>
<evidence type="ECO:0000313" key="8">
    <source>
        <dbReference type="Proteomes" id="UP001217044"/>
    </source>
</evidence>
<name>A0ABY7V3M4_9DEIO</name>
<dbReference type="InterPro" id="IPR050256">
    <property type="entry name" value="Glycosyltransferase_2"/>
</dbReference>
<evidence type="ECO:0000256" key="1">
    <source>
        <dbReference type="ARBA" id="ARBA00001946"/>
    </source>
</evidence>
<dbReference type="InterPro" id="IPR001173">
    <property type="entry name" value="Glyco_trans_2-like"/>
</dbReference>
<comment type="similarity">
    <text evidence="2">Belongs to the glycosyltransferase 2 family.</text>
</comment>
<evidence type="ECO:0000256" key="4">
    <source>
        <dbReference type="ARBA" id="ARBA00022679"/>
    </source>
</evidence>
<keyword evidence="3" id="KW-0328">Glycosyltransferase</keyword>
<reference evidence="7 8" key="1">
    <citation type="submission" date="2022-12" db="EMBL/GenBank/DDBJ databases">
        <title>Genome Sequence of Deinococcus aquaticus Type Strain PB314.</title>
        <authorList>
            <person name="Albert C."/>
            <person name="Hill J."/>
            <person name="Boren L."/>
            <person name="Scholz-Ng S."/>
            <person name="Fatema N."/>
            <person name="Grosso R."/>
            <person name="Soboslay E."/>
            <person name="Tuohy J."/>
        </authorList>
    </citation>
    <scope>NUCLEOTIDE SEQUENCE [LARGE SCALE GENOMIC DNA]</scope>
    <source>
        <strain evidence="7 8">PB-314</strain>
    </source>
</reference>
<evidence type="ECO:0000256" key="5">
    <source>
        <dbReference type="ARBA" id="ARBA00022842"/>
    </source>
</evidence>
<dbReference type="CDD" id="cd04179">
    <property type="entry name" value="DPM_DPG-synthase_like"/>
    <property type="match status" value="1"/>
</dbReference>
<keyword evidence="4" id="KW-0808">Transferase</keyword>
<sequence>MSAAHSPLHPSALVAVLIPAFNEQETVAAVVGVARQFAQEVVVASDGSSDGTAQAARQAGAVVVELPENGGKGAALRAALNATQAEFVLLLDADLTGLSAAHLQTLLDPVQAGTLDMSIGVFEGGGFVTDWGNKLTPHLSGQRACRRDWLLGVPGLGEERWPEPAITRHLKVTGARWAYVDLPNVAQVVKEKKRGFWRGAAARTRMYVSLLTYRVRRRKS</sequence>
<evidence type="ECO:0000313" key="7">
    <source>
        <dbReference type="EMBL" id="WDA58462.1"/>
    </source>
</evidence>
<evidence type="ECO:0000256" key="3">
    <source>
        <dbReference type="ARBA" id="ARBA00022676"/>
    </source>
</evidence>
<dbReference type="PANTHER" id="PTHR48090">
    <property type="entry name" value="UNDECAPRENYL-PHOSPHATE 4-DEOXY-4-FORMAMIDO-L-ARABINOSE TRANSFERASE-RELATED"/>
    <property type="match status" value="1"/>
</dbReference>
<dbReference type="Pfam" id="PF00535">
    <property type="entry name" value="Glycos_transf_2"/>
    <property type="match status" value="1"/>
</dbReference>
<dbReference type="Proteomes" id="UP001217044">
    <property type="component" value="Chromosome"/>
</dbReference>
<comment type="cofactor">
    <cofactor evidence="1">
        <name>Mg(2+)</name>
        <dbReference type="ChEBI" id="CHEBI:18420"/>
    </cofactor>
</comment>
<accession>A0ABY7V3M4</accession>
<gene>
    <name evidence="7" type="ORF">M8445_14100</name>
</gene>
<proteinExistence type="inferred from homology"/>
<evidence type="ECO:0000256" key="2">
    <source>
        <dbReference type="ARBA" id="ARBA00006739"/>
    </source>
</evidence>
<dbReference type="InterPro" id="IPR029044">
    <property type="entry name" value="Nucleotide-diphossugar_trans"/>
</dbReference>
<feature type="domain" description="Glycosyltransferase 2-like" evidence="6">
    <location>
        <begin position="16"/>
        <end position="135"/>
    </location>
</feature>
<dbReference type="EMBL" id="CP115165">
    <property type="protein sequence ID" value="WDA58462.1"/>
    <property type="molecule type" value="Genomic_DNA"/>
</dbReference>
<organism evidence="7 8">
    <name type="scientific">Deinococcus aquaticus</name>
    <dbReference type="NCBI Taxonomy" id="328692"/>
    <lineage>
        <taxon>Bacteria</taxon>
        <taxon>Thermotogati</taxon>
        <taxon>Deinococcota</taxon>
        <taxon>Deinococci</taxon>
        <taxon>Deinococcales</taxon>
        <taxon>Deinococcaceae</taxon>
        <taxon>Deinococcus</taxon>
    </lineage>
</organism>